<reference evidence="3 4" key="1">
    <citation type="submission" date="2016-06" db="EMBL/GenBank/DDBJ databases">
        <title>Evolution of pathogenesis and genome organization in the Tremellales.</title>
        <authorList>
            <person name="Cuomo C."/>
            <person name="Litvintseva A."/>
            <person name="Heitman J."/>
            <person name="Chen Y."/>
            <person name="Sun S."/>
            <person name="Springer D."/>
            <person name="Dromer F."/>
            <person name="Young S."/>
            <person name="Zeng Q."/>
            <person name="Chapman S."/>
            <person name="Gujja S."/>
            <person name="Saif S."/>
            <person name="Birren B."/>
        </authorList>
    </citation>
    <scope>NUCLEOTIDE SEQUENCE [LARGE SCALE GENOMIC DNA]</scope>
    <source>
        <strain evidence="3 4">ATCC 28783</strain>
    </source>
</reference>
<dbReference type="Proteomes" id="UP000289152">
    <property type="component" value="Unassembled WGS sequence"/>
</dbReference>
<dbReference type="EMBL" id="SDIL01000077">
    <property type="protein sequence ID" value="RXK37104.1"/>
    <property type="molecule type" value="Genomic_DNA"/>
</dbReference>
<keyword evidence="1" id="KW-0175">Coiled coil</keyword>
<sequence length="520" mass="58718">MRITPCMSRTAWQHPRQPGDNFVRKYKYIFDRECPKWRKSSDKDKSLRDSESPRRRTRSDSIPSTITPGPTLDVVQASEHHSYEGEPHSSVPVPSPHAGPSTVTEIVPDPQPKPEALPFLFAPGTARFVRSYLLFHGDCNVIHTSAITSLTSCSDSDEWQEMVITSPPPIFISSSSLASALDPPKDESAKPRTRTRPQARLSYRDFLAITSVSCSDSLSSTPPRPISSSGLDTGQRIRVVLAFLYRIGDTCIVPERGFSGVLFSRLQPFELDPLSTSTRSVEDGMEKDEREDMEGRDPSWGRSFWLTHRNDVLLVAKPLDGEAGRWVIMVLDRQEDYCAYVVVPTVAQKSLTDDGEKISIGQERESFDPIEETILGMCLALRGEHESKPRTAGVRLRSLEVVLSSQYHPCDPCESVCLALDVIRLYATLRATKRSTRLPVKIPTSQDHVRSIVQEEDEEEEGKEIIKMVEIHLDELIQELKTEKETEKEKEDSKANVLKRVIWLSTPYSHICCFFFFFGF</sequence>
<feature type="region of interest" description="Disordered" evidence="2">
    <location>
        <begin position="37"/>
        <end position="110"/>
    </location>
</feature>
<name>A0A4Q1BHN8_TREME</name>
<dbReference type="InParanoid" id="A0A4Q1BHN8"/>
<evidence type="ECO:0000256" key="2">
    <source>
        <dbReference type="SAM" id="MobiDB-lite"/>
    </source>
</evidence>
<evidence type="ECO:0000313" key="3">
    <source>
        <dbReference type="EMBL" id="RXK37104.1"/>
    </source>
</evidence>
<dbReference type="AlphaFoldDB" id="A0A4Q1BHN8"/>
<feature type="region of interest" description="Disordered" evidence="2">
    <location>
        <begin position="275"/>
        <end position="296"/>
    </location>
</feature>
<feature type="compositionally biased region" description="Basic and acidic residues" evidence="2">
    <location>
        <begin position="280"/>
        <end position="296"/>
    </location>
</feature>
<proteinExistence type="predicted"/>
<organism evidence="3 4">
    <name type="scientific">Tremella mesenterica</name>
    <name type="common">Jelly fungus</name>
    <dbReference type="NCBI Taxonomy" id="5217"/>
    <lineage>
        <taxon>Eukaryota</taxon>
        <taxon>Fungi</taxon>
        <taxon>Dikarya</taxon>
        <taxon>Basidiomycota</taxon>
        <taxon>Agaricomycotina</taxon>
        <taxon>Tremellomycetes</taxon>
        <taxon>Tremellales</taxon>
        <taxon>Tremellaceae</taxon>
        <taxon>Tremella</taxon>
    </lineage>
</organism>
<protein>
    <submittedName>
        <fullName evidence="3">Uncharacterized protein</fullName>
    </submittedName>
</protein>
<accession>A0A4Q1BHN8</accession>
<keyword evidence="4" id="KW-1185">Reference proteome</keyword>
<dbReference type="VEuPathDB" id="FungiDB:TREMEDRAFT_66500"/>
<evidence type="ECO:0000256" key="1">
    <source>
        <dbReference type="SAM" id="Coils"/>
    </source>
</evidence>
<feature type="compositionally biased region" description="Basic and acidic residues" evidence="2">
    <location>
        <begin position="37"/>
        <end position="54"/>
    </location>
</feature>
<comment type="caution">
    <text evidence="3">The sequence shown here is derived from an EMBL/GenBank/DDBJ whole genome shotgun (WGS) entry which is preliminary data.</text>
</comment>
<gene>
    <name evidence="3" type="ORF">M231_05620</name>
</gene>
<feature type="compositionally biased region" description="Basic and acidic residues" evidence="2">
    <location>
        <begin position="78"/>
        <end position="87"/>
    </location>
</feature>
<evidence type="ECO:0000313" key="4">
    <source>
        <dbReference type="Proteomes" id="UP000289152"/>
    </source>
</evidence>
<feature type="compositionally biased region" description="Low complexity" evidence="2">
    <location>
        <begin position="88"/>
        <end position="101"/>
    </location>
</feature>
<feature type="coiled-coil region" evidence="1">
    <location>
        <begin position="466"/>
        <end position="493"/>
    </location>
</feature>